<dbReference type="Gene3D" id="2.20.230.10">
    <property type="entry name" value="Resuscitation-promoting factor rpfb"/>
    <property type="match status" value="1"/>
</dbReference>
<dbReference type="InterPro" id="IPR036908">
    <property type="entry name" value="RlpA-like_sf"/>
</dbReference>
<comment type="caution">
    <text evidence="3">The sequence shown here is derived from an EMBL/GenBank/DDBJ whole genome shotgun (WGS) entry which is preliminary data.</text>
</comment>
<dbReference type="InterPro" id="IPR051933">
    <property type="entry name" value="Resuscitation_pf_RpfB"/>
</dbReference>
<dbReference type="InterPro" id="IPR010611">
    <property type="entry name" value="3D_dom"/>
</dbReference>
<dbReference type="InterPro" id="IPR007137">
    <property type="entry name" value="DUF348"/>
</dbReference>
<keyword evidence="1" id="KW-0732">Signal</keyword>
<dbReference type="PANTHER" id="PTHR39160">
    <property type="entry name" value="CELL WALL-BINDING PROTEIN YOCH"/>
    <property type="match status" value="1"/>
</dbReference>
<dbReference type="EMBL" id="PEBX01000107">
    <property type="protein sequence ID" value="PTQ55499.1"/>
    <property type="molecule type" value="Genomic_DNA"/>
</dbReference>
<sequence length="353" mass="38015">MHKSIRRLSMIFVGAATGMVVLGTGVSGSGHTVWIDGEKRVIMVRAATVGELLQKANITYQPGDLIYPAPDEPLKAGEAVVVRHARTVSVSLGDAPFRLVKTSAPDVGTFLSEIGVKLGPEDEVEPAMSTPLKEGSSVHVSYVKRRFWKETTVISPKVITKQDATLEKGREKVVAQGQAGTVERLMTATYVNGVLKEIKSLSTQMVKPAEPKIVAVGTKTKKTVQVAAVPPPKPVQVKVESLTFTPQAVLDNVMLTAYGPGKEHTGKSPGDPEYAITASGLRATEGRTVAVDPNLIPLGTWLYIEGYGLYRAEDTGGAVQGKKIDIYFEDDQKADRFGLKRGHKVYIIGKKKP</sequence>
<dbReference type="Pfam" id="PF06725">
    <property type="entry name" value="3D"/>
    <property type="match status" value="1"/>
</dbReference>
<dbReference type="Gene3D" id="2.40.40.10">
    <property type="entry name" value="RlpA-like domain"/>
    <property type="match status" value="1"/>
</dbReference>
<dbReference type="CDD" id="cd14667">
    <property type="entry name" value="3D_containing_proteins"/>
    <property type="match status" value="1"/>
</dbReference>
<proteinExistence type="predicted"/>
<evidence type="ECO:0000256" key="1">
    <source>
        <dbReference type="ARBA" id="ARBA00022729"/>
    </source>
</evidence>
<name>A0A2R6XYJ6_9BACL</name>
<dbReference type="Pfam" id="PF07501">
    <property type="entry name" value="G5"/>
    <property type="match status" value="1"/>
</dbReference>
<dbReference type="AlphaFoldDB" id="A0A2R6XYJ6"/>
<dbReference type="InterPro" id="IPR011098">
    <property type="entry name" value="G5_dom"/>
</dbReference>
<dbReference type="Proteomes" id="UP000244338">
    <property type="component" value="Unassembled WGS sequence"/>
</dbReference>
<gene>
    <name evidence="3" type="ORF">BSOLF_1945</name>
</gene>
<dbReference type="GO" id="GO:0009254">
    <property type="term" value="P:peptidoglycan turnover"/>
    <property type="evidence" value="ECO:0007669"/>
    <property type="project" value="InterPro"/>
</dbReference>
<evidence type="ECO:0000259" key="2">
    <source>
        <dbReference type="PROSITE" id="PS51109"/>
    </source>
</evidence>
<dbReference type="Pfam" id="PF03990">
    <property type="entry name" value="DUF348"/>
    <property type="match status" value="2"/>
</dbReference>
<dbReference type="InterPro" id="IPR059180">
    <property type="entry name" value="3D_YorM"/>
</dbReference>
<protein>
    <submittedName>
        <fullName evidence="3">Cell wall-binding protein</fullName>
    </submittedName>
</protein>
<dbReference type="SMART" id="SM01208">
    <property type="entry name" value="G5"/>
    <property type="match status" value="1"/>
</dbReference>
<dbReference type="GO" id="GO:0019867">
    <property type="term" value="C:outer membrane"/>
    <property type="evidence" value="ECO:0007669"/>
    <property type="project" value="InterPro"/>
</dbReference>
<dbReference type="PANTHER" id="PTHR39160:SF4">
    <property type="entry name" value="RESUSCITATION-PROMOTING FACTOR RPFB"/>
    <property type="match status" value="1"/>
</dbReference>
<feature type="domain" description="G5" evidence="2">
    <location>
        <begin position="140"/>
        <end position="220"/>
    </location>
</feature>
<accession>A0A2R6XYJ6</accession>
<evidence type="ECO:0000313" key="3">
    <source>
        <dbReference type="EMBL" id="PTQ55499.1"/>
    </source>
</evidence>
<dbReference type="SUPFAM" id="SSF50685">
    <property type="entry name" value="Barwin-like endoglucanases"/>
    <property type="match status" value="1"/>
</dbReference>
<organism evidence="3 4">
    <name type="scientific">Candidatus Carbonibacillus altaicus</name>
    <dbReference type="NCBI Taxonomy" id="2163959"/>
    <lineage>
        <taxon>Bacteria</taxon>
        <taxon>Bacillati</taxon>
        <taxon>Bacillota</taxon>
        <taxon>Bacilli</taxon>
        <taxon>Bacillales</taxon>
        <taxon>Candidatus Carbonibacillus</taxon>
    </lineage>
</organism>
<dbReference type="GO" id="GO:0004553">
    <property type="term" value="F:hydrolase activity, hydrolyzing O-glycosyl compounds"/>
    <property type="evidence" value="ECO:0007669"/>
    <property type="project" value="InterPro"/>
</dbReference>
<evidence type="ECO:0000313" key="4">
    <source>
        <dbReference type="Proteomes" id="UP000244338"/>
    </source>
</evidence>
<reference evidence="4" key="1">
    <citation type="journal article" date="2018" name="Sci. Rep.">
        <title>Lignite coal burning seam in the remote Altai Mountains harbors a hydrogen-driven thermophilic microbial community.</title>
        <authorList>
            <person name="Kadnikov V.V."/>
            <person name="Mardanov A.V."/>
            <person name="Ivasenko D.A."/>
            <person name="Antsiferov D.V."/>
            <person name="Beletsky A.V."/>
            <person name="Karnachuk O.V."/>
            <person name="Ravin N.V."/>
        </authorList>
    </citation>
    <scope>NUCLEOTIDE SEQUENCE [LARGE SCALE GENOMIC DNA]</scope>
</reference>
<dbReference type="PROSITE" id="PS51109">
    <property type="entry name" value="G5"/>
    <property type="match status" value="1"/>
</dbReference>